<feature type="transmembrane region" description="Helical" evidence="1">
    <location>
        <begin position="92"/>
        <end position="125"/>
    </location>
</feature>
<feature type="transmembrane region" description="Helical" evidence="1">
    <location>
        <begin position="31"/>
        <end position="48"/>
    </location>
</feature>
<organism evidence="2 3">
    <name type="scientific">Aeromicrobium duanguangcaii</name>
    <dbReference type="NCBI Taxonomy" id="2968086"/>
    <lineage>
        <taxon>Bacteria</taxon>
        <taxon>Bacillati</taxon>
        <taxon>Actinomycetota</taxon>
        <taxon>Actinomycetes</taxon>
        <taxon>Propionibacteriales</taxon>
        <taxon>Nocardioidaceae</taxon>
        <taxon>Aeromicrobium</taxon>
    </lineage>
</organism>
<evidence type="ECO:0000313" key="2">
    <source>
        <dbReference type="EMBL" id="UUI67862.1"/>
    </source>
</evidence>
<name>A0ABY5KBM5_9ACTN</name>
<keyword evidence="1" id="KW-0472">Membrane</keyword>
<evidence type="ECO:0008006" key="4">
    <source>
        <dbReference type="Google" id="ProtNLM"/>
    </source>
</evidence>
<sequence>MDERDEAREALEQIAATRRTTAHRVASPKGYYALAGAGVGLVILGLGLDGWARWVLYGTGLLIVFGAMQWYTRHTGAVAWATLREPGAWRAWLMAGISFVSMGVAFFGPLPATVAAVVTAASWAVLGPAWDADWVRSIEKQP</sequence>
<keyword evidence="1" id="KW-0812">Transmembrane</keyword>
<reference evidence="2 3" key="1">
    <citation type="submission" date="2022-07" db="EMBL/GenBank/DDBJ databases">
        <title>Novel species in genus Aeromicrobium.</title>
        <authorList>
            <person name="Ye L."/>
        </authorList>
    </citation>
    <scope>NUCLEOTIDE SEQUENCE [LARGE SCALE GENOMIC DNA]</scope>
    <source>
        <strain evidence="3">zg-Y50</strain>
    </source>
</reference>
<keyword evidence="3" id="KW-1185">Reference proteome</keyword>
<evidence type="ECO:0000256" key="1">
    <source>
        <dbReference type="SAM" id="Phobius"/>
    </source>
</evidence>
<keyword evidence="1" id="KW-1133">Transmembrane helix</keyword>
<proteinExistence type="predicted"/>
<feature type="transmembrane region" description="Helical" evidence="1">
    <location>
        <begin position="54"/>
        <end position="71"/>
    </location>
</feature>
<dbReference type="EMBL" id="CP101990">
    <property type="protein sequence ID" value="UUI67862.1"/>
    <property type="molecule type" value="Genomic_DNA"/>
</dbReference>
<gene>
    <name evidence="2" type="ORF">NP095_11720</name>
</gene>
<evidence type="ECO:0000313" key="3">
    <source>
        <dbReference type="Proteomes" id="UP001315860"/>
    </source>
</evidence>
<accession>A0ABY5KBM5</accession>
<dbReference type="RefSeq" id="WP_232418714.1">
    <property type="nucleotide sequence ID" value="NZ_CP101990.1"/>
</dbReference>
<protein>
    <recommendedName>
        <fullName evidence="4">TIGR02611 family protein</fullName>
    </recommendedName>
</protein>
<dbReference type="Proteomes" id="UP001315860">
    <property type="component" value="Chromosome"/>
</dbReference>